<dbReference type="PANTHER" id="PTHR47219">
    <property type="entry name" value="RAB GTPASE-ACTIVATING PROTEIN 1-LIKE"/>
    <property type="match status" value="1"/>
</dbReference>
<evidence type="ECO:0000313" key="3">
    <source>
        <dbReference type="EMBL" id="CCC93979.1"/>
    </source>
</evidence>
<evidence type="ECO:0000259" key="2">
    <source>
        <dbReference type="PROSITE" id="PS50086"/>
    </source>
</evidence>
<reference evidence="3" key="1">
    <citation type="journal article" date="2012" name="Proc. Natl. Acad. Sci. U.S.A.">
        <title>Antigenic diversity is generated by distinct evolutionary mechanisms in African trypanosome species.</title>
        <authorList>
            <person name="Jackson A.P."/>
            <person name="Berry A."/>
            <person name="Aslett M."/>
            <person name="Allison H.C."/>
            <person name="Burton P."/>
            <person name="Vavrova-Anderson J."/>
            <person name="Brown R."/>
            <person name="Browne H."/>
            <person name="Corton N."/>
            <person name="Hauser H."/>
            <person name="Gamble J."/>
            <person name="Gilderthorp R."/>
            <person name="Marcello L."/>
            <person name="McQuillan J."/>
            <person name="Otto T.D."/>
            <person name="Quail M.A."/>
            <person name="Sanders M.J."/>
            <person name="van Tonder A."/>
            <person name="Ginger M.L."/>
            <person name="Field M.C."/>
            <person name="Barry J.D."/>
            <person name="Hertz-Fowler C."/>
            <person name="Berriman M."/>
        </authorList>
    </citation>
    <scope>NUCLEOTIDE SEQUENCE</scope>
    <source>
        <strain evidence="3">IL3000</strain>
    </source>
</reference>
<dbReference type="AlphaFoldDB" id="G0UX62"/>
<dbReference type="PANTHER" id="PTHR47219:SF9">
    <property type="entry name" value="GTPASE ACTIVATING PROTEIN AND CENTROSOME-ASSOCIATED, ISOFORM B"/>
    <property type="match status" value="1"/>
</dbReference>
<organism evidence="3">
    <name type="scientific">Trypanosoma congolense (strain IL3000)</name>
    <dbReference type="NCBI Taxonomy" id="1068625"/>
    <lineage>
        <taxon>Eukaryota</taxon>
        <taxon>Discoba</taxon>
        <taxon>Euglenozoa</taxon>
        <taxon>Kinetoplastea</taxon>
        <taxon>Metakinetoplastina</taxon>
        <taxon>Trypanosomatida</taxon>
        <taxon>Trypanosomatidae</taxon>
        <taxon>Trypanosoma</taxon>
        <taxon>Nannomonas</taxon>
    </lineage>
</organism>
<dbReference type="EMBL" id="HE575323">
    <property type="protein sequence ID" value="CCC93979.1"/>
    <property type="molecule type" value="Genomic_DNA"/>
</dbReference>
<sequence>MEEGSVFGYNKENNISTEVGTCSPDHSVATEDVVAPDTSTAEPGACSEGRASDHGATLSSAVQSPETENKEFIDEFGFLIDEEELNMELKHVKGAHSELTARREKRWRMVANWEATNTRNREKLKSLCRKGIPRLFRSGTWQLLLGSYVHILDPVDKGVYEVLREKDIANKELKEIISRDVSRTFTKHIMYREAGGAGQTLLRNVLHAYACADPEVGYVQGMGFVVCTLSTQMNEVETFWALHTLMKNEKHRMREMYRPGFPMLHQQFYQLRRLMAKLLPRLYKHFETLGVSPPLYASQWFLTLFVCDLEFRAVLRVWDVFMSEGWKIIFRIAIALLKWEERRLLSMPFDEVIPAMKTLHQGKDSDELLQRAHNVRFKTAELEAFAREFASSQVSGG</sequence>
<dbReference type="Gene3D" id="1.10.8.270">
    <property type="entry name" value="putative rabgap domain of human tbc1 domain family member 14 like domains"/>
    <property type="match status" value="1"/>
</dbReference>
<dbReference type="GO" id="GO:0031267">
    <property type="term" value="F:small GTPase binding"/>
    <property type="evidence" value="ECO:0007669"/>
    <property type="project" value="TreeGrafter"/>
</dbReference>
<dbReference type="Gene3D" id="1.10.472.80">
    <property type="entry name" value="Ypt/Rab-GAP domain of gyp1p, domain 3"/>
    <property type="match status" value="1"/>
</dbReference>
<name>G0UX62_TRYCI</name>
<dbReference type="InterPro" id="IPR035969">
    <property type="entry name" value="Rab-GAP_TBC_sf"/>
</dbReference>
<feature type="domain" description="Rab-GAP TBC" evidence="2">
    <location>
        <begin position="131"/>
        <end position="325"/>
    </location>
</feature>
<dbReference type="FunFam" id="1.10.8.270:FF:000016">
    <property type="entry name" value="TBC1 domain family member 2A"/>
    <property type="match status" value="1"/>
</dbReference>
<dbReference type="SMART" id="SM00164">
    <property type="entry name" value="TBC"/>
    <property type="match status" value="1"/>
</dbReference>
<dbReference type="PROSITE" id="PS50086">
    <property type="entry name" value="TBC_RABGAP"/>
    <property type="match status" value="1"/>
</dbReference>
<feature type="region of interest" description="Disordered" evidence="1">
    <location>
        <begin position="1"/>
        <end position="63"/>
    </location>
</feature>
<accession>G0UX62</accession>
<protein>
    <submittedName>
        <fullName evidence="3">Putative GTPase activating protein</fullName>
    </submittedName>
</protein>
<dbReference type="GO" id="GO:0005096">
    <property type="term" value="F:GTPase activator activity"/>
    <property type="evidence" value="ECO:0007669"/>
    <property type="project" value="TreeGrafter"/>
</dbReference>
<dbReference type="Pfam" id="PF00566">
    <property type="entry name" value="RabGAP-TBC"/>
    <property type="match status" value="1"/>
</dbReference>
<feature type="compositionally biased region" description="Polar residues" evidence="1">
    <location>
        <begin position="11"/>
        <end position="20"/>
    </location>
</feature>
<evidence type="ECO:0000256" key="1">
    <source>
        <dbReference type="SAM" id="MobiDB-lite"/>
    </source>
</evidence>
<gene>
    <name evidence="3" type="ORF">TCIL3000_10_7540</name>
</gene>
<dbReference type="InterPro" id="IPR000195">
    <property type="entry name" value="Rab-GAP-TBC_dom"/>
</dbReference>
<dbReference type="FunFam" id="1.10.472.80:FF:000027">
    <property type="entry name" value="GTPase activating protein (Evi5)"/>
    <property type="match status" value="1"/>
</dbReference>
<dbReference type="InterPro" id="IPR050302">
    <property type="entry name" value="Rab_GAP_TBC_domain"/>
</dbReference>
<proteinExistence type="predicted"/>
<dbReference type="SUPFAM" id="SSF47923">
    <property type="entry name" value="Ypt/Rab-GAP domain of gyp1p"/>
    <property type="match status" value="2"/>
</dbReference>
<dbReference type="VEuPathDB" id="TriTrypDB:TcIL3000_10_7540"/>
<dbReference type="Gene3D" id="1.10.10.750">
    <property type="entry name" value="Ypt/Rab-GAP domain of gyp1p, domain 1"/>
    <property type="match status" value="1"/>
</dbReference>